<comment type="caution">
    <text evidence="1">The sequence shown here is derived from an EMBL/GenBank/DDBJ whole genome shotgun (WGS) entry which is preliminary data.</text>
</comment>
<organism evidence="1 2">
    <name type="scientific">Marinactinospora rubrisoli</name>
    <dbReference type="NCBI Taxonomy" id="2715399"/>
    <lineage>
        <taxon>Bacteria</taxon>
        <taxon>Bacillati</taxon>
        <taxon>Actinomycetota</taxon>
        <taxon>Actinomycetes</taxon>
        <taxon>Streptosporangiales</taxon>
        <taxon>Nocardiopsidaceae</taxon>
        <taxon>Marinactinospora</taxon>
    </lineage>
</organism>
<dbReference type="RefSeq" id="WP_379869064.1">
    <property type="nucleotide sequence ID" value="NZ_JBHTBH010000002.1"/>
</dbReference>
<evidence type="ECO:0000313" key="1">
    <source>
        <dbReference type="EMBL" id="MFC7326971.1"/>
    </source>
</evidence>
<dbReference type="GO" id="GO:0008168">
    <property type="term" value="F:methyltransferase activity"/>
    <property type="evidence" value="ECO:0007669"/>
    <property type="project" value="UniProtKB-KW"/>
</dbReference>
<proteinExistence type="predicted"/>
<dbReference type="Gene3D" id="3.40.50.150">
    <property type="entry name" value="Vaccinia Virus protein VP39"/>
    <property type="match status" value="1"/>
</dbReference>
<sequence length="231" mass="26301">MRDLTEDYIVGLYLEYADALRAVRARQRELHRNSRDLRARLDDIEAEVTYLLLRAGRPRCVVEAGCLHGWSTTWILQALRDNGHGRLVSIGPADGAVRRVPPELAATGWEFRHGDIRRLADRCPADLDHLFIDAAHTASFARWYLDSLLPRMPAPALVSVHDVFHRRRPLPFSEGAEVLKWLSRTGTRYFTAAPARAPRTFDRLTALRRRLDLGEPIRASAANPMVYFRLG</sequence>
<accession>A0ABW2KAD9</accession>
<dbReference type="Proteomes" id="UP001596540">
    <property type="component" value="Unassembled WGS sequence"/>
</dbReference>
<keyword evidence="1" id="KW-0489">Methyltransferase</keyword>
<dbReference type="GO" id="GO:0032259">
    <property type="term" value="P:methylation"/>
    <property type="evidence" value="ECO:0007669"/>
    <property type="project" value="UniProtKB-KW"/>
</dbReference>
<gene>
    <name evidence="1" type="ORF">ACFQRF_04385</name>
</gene>
<dbReference type="SUPFAM" id="SSF53335">
    <property type="entry name" value="S-adenosyl-L-methionine-dependent methyltransferases"/>
    <property type="match status" value="1"/>
</dbReference>
<dbReference type="Pfam" id="PF13578">
    <property type="entry name" value="Methyltransf_24"/>
    <property type="match status" value="1"/>
</dbReference>
<evidence type="ECO:0000313" key="2">
    <source>
        <dbReference type="Proteomes" id="UP001596540"/>
    </source>
</evidence>
<protein>
    <submittedName>
        <fullName evidence="1">Class I SAM-dependent methyltransferase</fullName>
        <ecNumber evidence="1">2.1.1.-</ecNumber>
    </submittedName>
</protein>
<name>A0ABW2KAD9_9ACTN</name>
<reference evidence="2" key="1">
    <citation type="journal article" date="2019" name="Int. J. Syst. Evol. Microbiol.">
        <title>The Global Catalogue of Microorganisms (GCM) 10K type strain sequencing project: providing services to taxonomists for standard genome sequencing and annotation.</title>
        <authorList>
            <consortium name="The Broad Institute Genomics Platform"/>
            <consortium name="The Broad Institute Genome Sequencing Center for Infectious Disease"/>
            <person name="Wu L."/>
            <person name="Ma J."/>
        </authorList>
    </citation>
    <scope>NUCLEOTIDE SEQUENCE [LARGE SCALE GENOMIC DNA]</scope>
    <source>
        <strain evidence="2">CGMCC 4.7382</strain>
    </source>
</reference>
<keyword evidence="1" id="KW-0808">Transferase</keyword>
<dbReference type="EC" id="2.1.1.-" evidence="1"/>
<dbReference type="EMBL" id="JBHTBH010000002">
    <property type="protein sequence ID" value="MFC7326971.1"/>
    <property type="molecule type" value="Genomic_DNA"/>
</dbReference>
<keyword evidence="2" id="KW-1185">Reference proteome</keyword>
<dbReference type="InterPro" id="IPR029063">
    <property type="entry name" value="SAM-dependent_MTases_sf"/>
</dbReference>